<keyword evidence="2" id="KW-1015">Disulfide bond</keyword>
<proteinExistence type="predicted"/>
<organism evidence="6 7">
    <name type="scientific">Methylomagnum ishizawai</name>
    <dbReference type="NCBI Taxonomy" id="1760988"/>
    <lineage>
        <taxon>Bacteria</taxon>
        <taxon>Pseudomonadati</taxon>
        <taxon>Pseudomonadota</taxon>
        <taxon>Gammaproteobacteria</taxon>
        <taxon>Methylococcales</taxon>
        <taxon>Methylococcaceae</taxon>
        <taxon>Methylomagnum</taxon>
    </lineage>
</organism>
<dbReference type="PANTHER" id="PTHR36842:SF1">
    <property type="entry name" value="PROTEIN TOLB"/>
    <property type="match status" value="1"/>
</dbReference>
<dbReference type="CDD" id="cd00063">
    <property type="entry name" value="FN3"/>
    <property type="match status" value="1"/>
</dbReference>
<sequence>MFSSKATNPKPHKIGRTALCGWLALLGHAATAGAGQVTLSWDANTESSLGGYKLYYGTSSGNYTTNVDVGKATTYTLNNLADGATYYIAAQAYDTTRTVQSGYSNQVSYVAAPAAQIAASPASGSAKAGQTVTFTDTSQGSVTSRSWNLGNGVTSTAQSASTNYSAAGTYTVTLKVTGPGGSNTATQAYVVQATQVAAPVANFTATPATGTAPLPVSFTDTSTGSPTAWSWSFGDGGTATVASPSHTYAAAGTYTVTLTARNASGSSNKTGTVTVTGSSSGGSGDGANGLVAAYGFEEPTGNTALDSSGLNNHGTLSAATRTNSGKFGRALSFNGTSAWVSVKDAASLDLTSGMTLEAWVYPQAAMSGVSGVLNKESGSGSAYGLFANAATNQAAAGVMTSTWWQLPGGTSLPATTWKHLAATYDGSLLKLYVDANPVAQGAVNGAIQVSGGALRIGGHSVLGDYFAGRIDEVRLYNRALNQAEIAADRNKPILNSLWKTSTVPANPTEPGDTSPVEVGLKFKSDVAGAITGIRFYKGTTNTGTHVATLWSVGGQQLARATFSGETASGWQQVNFATPVKIAANTVYVASYHTNVGQYAHNISFFATAGYDNAPLHALGGSGNANGVYRYSATPAFPDSSYQSTNYWVDVVFKP</sequence>
<dbReference type="Pfam" id="PF13385">
    <property type="entry name" value="Laminin_G_3"/>
    <property type="match status" value="1"/>
</dbReference>
<evidence type="ECO:0000256" key="2">
    <source>
        <dbReference type="ARBA" id="ARBA00023157"/>
    </source>
</evidence>
<keyword evidence="7" id="KW-1185">Reference proteome</keyword>
<dbReference type="Pfam" id="PF13313">
    <property type="entry name" value="DUF4082"/>
    <property type="match status" value="1"/>
</dbReference>
<dbReference type="SMART" id="SM00089">
    <property type="entry name" value="PKD"/>
    <property type="match status" value="2"/>
</dbReference>
<protein>
    <submittedName>
        <fullName evidence="6">Fibronectin type III domain-containing protein</fullName>
    </submittedName>
</protein>
<evidence type="ECO:0000313" key="6">
    <source>
        <dbReference type="EMBL" id="SMF97536.1"/>
    </source>
</evidence>
<feature type="domain" description="Fibronectin type-III" evidence="5">
    <location>
        <begin position="21"/>
        <end position="114"/>
    </location>
</feature>
<reference evidence="6 7" key="1">
    <citation type="submission" date="2016-12" db="EMBL/GenBank/DDBJ databases">
        <authorList>
            <person name="Song W.-J."/>
            <person name="Kurnit D.M."/>
        </authorList>
    </citation>
    <scope>NUCLEOTIDE SEQUENCE [LARGE SCALE GENOMIC DNA]</scope>
    <source>
        <strain evidence="6 7">175</strain>
    </source>
</reference>
<dbReference type="EMBL" id="FXAM01000003">
    <property type="protein sequence ID" value="SMF97536.1"/>
    <property type="molecule type" value="Genomic_DNA"/>
</dbReference>
<dbReference type="Proteomes" id="UP000192923">
    <property type="component" value="Unassembled WGS sequence"/>
</dbReference>
<dbReference type="InterPro" id="IPR003961">
    <property type="entry name" value="FN3_dom"/>
</dbReference>
<dbReference type="Pfam" id="PF00801">
    <property type="entry name" value="PKD"/>
    <property type="match status" value="1"/>
</dbReference>
<dbReference type="Gene3D" id="2.60.120.200">
    <property type="match status" value="1"/>
</dbReference>
<name>A0A1Y6D4K8_9GAMM</name>
<accession>A0A1Y6D4K8</accession>
<evidence type="ECO:0000313" key="7">
    <source>
        <dbReference type="Proteomes" id="UP000192923"/>
    </source>
</evidence>
<dbReference type="AlphaFoldDB" id="A0A1Y6D4K8"/>
<gene>
    <name evidence="6" type="ORF">SAMN02949497_0106</name>
</gene>
<evidence type="ECO:0000256" key="3">
    <source>
        <dbReference type="SAM" id="SignalP"/>
    </source>
</evidence>
<evidence type="ECO:0000256" key="1">
    <source>
        <dbReference type="ARBA" id="ARBA00022729"/>
    </source>
</evidence>
<dbReference type="InterPro" id="IPR013783">
    <property type="entry name" value="Ig-like_fold"/>
</dbReference>
<dbReference type="Gene3D" id="2.60.40.10">
    <property type="entry name" value="Immunoglobulins"/>
    <property type="match status" value="3"/>
</dbReference>
<dbReference type="FunFam" id="2.60.40.10:FF:000270">
    <property type="entry name" value="Cell surface protein"/>
    <property type="match status" value="1"/>
</dbReference>
<dbReference type="InterPro" id="IPR000601">
    <property type="entry name" value="PKD_dom"/>
</dbReference>
<dbReference type="Pfam" id="PF18911">
    <property type="entry name" value="PKD_4"/>
    <property type="match status" value="1"/>
</dbReference>
<evidence type="ECO:0000259" key="5">
    <source>
        <dbReference type="PROSITE" id="PS50853"/>
    </source>
</evidence>
<dbReference type="InterPro" id="IPR035986">
    <property type="entry name" value="PKD_dom_sf"/>
</dbReference>
<keyword evidence="1 3" id="KW-0732">Signal</keyword>
<dbReference type="InterPro" id="IPR022409">
    <property type="entry name" value="PKD/Chitinase_dom"/>
</dbReference>
<dbReference type="InterPro" id="IPR025141">
    <property type="entry name" value="DUF4082"/>
</dbReference>
<dbReference type="InterPro" id="IPR036116">
    <property type="entry name" value="FN3_sf"/>
</dbReference>
<dbReference type="SUPFAM" id="SSF49899">
    <property type="entry name" value="Concanavalin A-like lectins/glucanases"/>
    <property type="match status" value="1"/>
</dbReference>
<evidence type="ECO:0000259" key="4">
    <source>
        <dbReference type="PROSITE" id="PS50093"/>
    </source>
</evidence>
<feature type="signal peptide" evidence="3">
    <location>
        <begin position="1"/>
        <end position="34"/>
    </location>
</feature>
<dbReference type="PANTHER" id="PTHR36842">
    <property type="entry name" value="PROTEIN TOLB HOMOLOG"/>
    <property type="match status" value="1"/>
</dbReference>
<dbReference type="SMART" id="SM00560">
    <property type="entry name" value="LamGL"/>
    <property type="match status" value="1"/>
</dbReference>
<dbReference type="CDD" id="cd00146">
    <property type="entry name" value="PKD"/>
    <property type="match status" value="2"/>
</dbReference>
<dbReference type="PROSITE" id="PS50853">
    <property type="entry name" value="FN3"/>
    <property type="match status" value="1"/>
</dbReference>
<feature type="domain" description="PKD" evidence="4">
    <location>
        <begin position="115"/>
        <end position="198"/>
    </location>
</feature>
<dbReference type="InterPro" id="IPR006558">
    <property type="entry name" value="LamG-like"/>
</dbReference>
<dbReference type="InterPro" id="IPR013320">
    <property type="entry name" value="ConA-like_dom_sf"/>
</dbReference>
<feature type="chain" id="PRO_5012983721" evidence="3">
    <location>
        <begin position="35"/>
        <end position="654"/>
    </location>
</feature>
<dbReference type="SUPFAM" id="SSF49265">
    <property type="entry name" value="Fibronectin type III"/>
    <property type="match status" value="1"/>
</dbReference>
<feature type="domain" description="PKD" evidence="4">
    <location>
        <begin position="199"/>
        <end position="276"/>
    </location>
</feature>
<dbReference type="PROSITE" id="PS50093">
    <property type="entry name" value="PKD"/>
    <property type="match status" value="2"/>
</dbReference>
<dbReference type="STRING" id="1760988.SAMN02949497_0106"/>
<dbReference type="SUPFAM" id="SSF49299">
    <property type="entry name" value="PKD domain"/>
    <property type="match status" value="2"/>
</dbReference>